<evidence type="ECO:0000256" key="1">
    <source>
        <dbReference type="ARBA" id="ARBA00004123"/>
    </source>
</evidence>
<dbReference type="GO" id="GO:0000724">
    <property type="term" value="P:double-strand break repair via homologous recombination"/>
    <property type="evidence" value="ECO:0007669"/>
    <property type="project" value="TreeGrafter"/>
</dbReference>
<dbReference type="InterPro" id="IPR046938">
    <property type="entry name" value="DNA_clamp_sf"/>
</dbReference>
<comment type="similarity">
    <text evidence="2 4">Belongs to the HUS1 family.</text>
</comment>
<dbReference type="Pfam" id="PF04005">
    <property type="entry name" value="Hus1"/>
    <property type="match status" value="1"/>
</dbReference>
<protein>
    <recommendedName>
        <fullName evidence="4">Checkpoint protein</fullName>
    </recommendedName>
</protein>
<dbReference type="EMBL" id="KZ819637">
    <property type="protein sequence ID" value="PWN89141.1"/>
    <property type="molecule type" value="Genomic_DNA"/>
</dbReference>
<name>A0A316YIX7_9BASI</name>
<dbReference type="Proteomes" id="UP000245768">
    <property type="component" value="Unassembled WGS sequence"/>
</dbReference>
<evidence type="ECO:0000256" key="2">
    <source>
        <dbReference type="ARBA" id="ARBA00005563"/>
    </source>
</evidence>
<dbReference type="GO" id="GO:0035861">
    <property type="term" value="C:site of double-strand break"/>
    <property type="evidence" value="ECO:0007669"/>
    <property type="project" value="TreeGrafter"/>
</dbReference>
<dbReference type="GO" id="GO:0030896">
    <property type="term" value="C:checkpoint clamp complex"/>
    <property type="evidence" value="ECO:0007669"/>
    <property type="project" value="InterPro"/>
</dbReference>
<dbReference type="AlphaFoldDB" id="A0A316YIX7"/>
<sequence>MRLRASFKDATVFHRIIQTIAKFSGKCILRFSPEQVEIVVEPTPESVEIWAILDRVDAFFRVEESSREYRVESNHDNQINLEVSTELVLRALRSAANSTDVTMRLAKDGANTKLSFQIVTNSSGGAKTDIHQDVSCIVKRASHMANIRTAVQYLEDQHPHIVCAFPRLSEVRVVADRMRTLRPQMQIVISANYLGQVKLSMVDDGLETETVWSGLTVREDEDEHAAMSSEDRQRFHEVRVEMKTFLKFLSSTLTEPKVELWIYRRVCARFVMHVMSGPAGKPSNSLLDAGRSEAIAHLMFNLPGLGSDYDDD</sequence>
<dbReference type="PIRSF" id="PIRSF011312">
    <property type="entry name" value="Cell_cycle_HUS1"/>
    <property type="match status" value="1"/>
</dbReference>
<organism evidence="5 6">
    <name type="scientific">Acaromyces ingoldii</name>
    <dbReference type="NCBI Taxonomy" id="215250"/>
    <lineage>
        <taxon>Eukaryota</taxon>
        <taxon>Fungi</taxon>
        <taxon>Dikarya</taxon>
        <taxon>Basidiomycota</taxon>
        <taxon>Ustilaginomycotina</taxon>
        <taxon>Exobasidiomycetes</taxon>
        <taxon>Exobasidiales</taxon>
        <taxon>Cryptobasidiaceae</taxon>
        <taxon>Acaromyces</taxon>
    </lineage>
</organism>
<dbReference type="InParanoid" id="A0A316YIX7"/>
<dbReference type="FunCoup" id="A0A316YIX7">
    <property type="interactions" value="318"/>
</dbReference>
<accession>A0A316YIX7</accession>
<dbReference type="InterPro" id="IPR016580">
    <property type="entry name" value="HUS1"/>
</dbReference>
<evidence type="ECO:0000256" key="4">
    <source>
        <dbReference type="PIRNR" id="PIRNR011312"/>
    </source>
</evidence>
<dbReference type="GeneID" id="37047046"/>
<keyword evidence="6" id="KW-1185">Reference proteome</keyword>
<dbReference type="SUPFAM" id="SSF55979">
    <property type="entry name" value="DNA clamp"/>
    <property type="match status" value="1"/>
</dbReference>
<dbReference type="STRING" id="215250.A0A316YIX7"/>
<dbReference type="GO" id="GO:0005730">
    <property type="term" value="C:nucleolus"/>
    <property type="evidence" value="ECO:0007669"/>
    <property type="project" value="InterPro"/>
</dbReference>
<reference evidence="5 6" key="1">
    <citation type="journal article" date="2018" name="Mol. Biol. Evol.">
        <title>Broad Genomic Sampling Reveals a Smut Pathogenic Ancestry of the Fungal Clade Ustilaginomycotina.</title>
        <authorList>
            <person name="Kijpornyongpan T."/>
            <person name="Mondo S.J."/>
            <person name="Barry K."/>
            <person name="Sandor L."/>
            <person name="Lee J."/>
            <person name="Lipzen A."/>
            <person name="Pangilinan J."/>
            <person name="LaButti K."/>
            <person name="Hainaut M."/>
            <person name="Henrissat B."/>
            <person name="Grigoriev I.V."/>
            <person name="Spatafora J.W."/>
            <person name="Aime M.C."/>
        </authorList>
    </citation>
    <scope>NUCLEOTIDE SEQUENCE [LARGE SCALE GENOMIC DNA]</scope>
    <source>
        <strain evidence="5 6">MCA 4198</strain>
    </source>
</reference>
<dbReference type="Gene3D" id="3.70.10.10">
    <property type="match status" value="1"/>
</dbReference>
<dbReference type="PANTHER" id="PTHR12900:SF0">
    <property type="entry name" value="CHECKPOINT PROTEIN"/>
    <property type="match status" value="1"/>
</dbReference>
<keyword evidence="3" id="KW-0539">Nucleus</keyword>
<dbReference type="PANTHER" id="PTHR12900">
    <property type="entry name" value="MITOTIC AND DNA DAMAGE CHECKPOINT PROTEIN HUS1"/>
    <property type="match status" value="1"/>
</dbReference>
<dbReference type="GO" id="GO:0031573">
    <property type="term" value="P:mitotic intra-S DNA damage checkpoint signaling"/>
    <property type="evidence" value="ECO:0007669"/>
    <property type="project" value="TreeGrafter"/>
</dbReference>
<dbReference type="RefSeq" id="XP_025376339.1">
    <property type="nucleotide sequence ID" value="XM_025525130.1"/>
</dbReference>
<dbReference type="GO" id="GO:0044778">
    <property type="term" value="P:meiotic DNA integrity checkpoint signaling"/>
    <property type="evidence" value="ECO:0007669"/>
    <property type="project" value="TreeGrafter"/>
</dbReference>
<dbReference type="InterPro" id="IPR007150">
    <property type="entry name" value="HUS1/Mec3"/>
</dbReference>
<dbReference type="GO" id="GO:0006289">
    <property type="term" value="P:nucleotide-excision repair"/>
    <property type="evidence" value="ECO:0007669"/>
    <property type="project" value="TreeGrafter"/>
</dbReference>
<dbReference type="GO" id="GO:0033314">
    <property type="term" value="P:mitotic DNA replication checkpoint signaling"/>
    <property type="evidence" value="ECO:0007669"/>
    <property type="project" value="TreeGrafter"/>
</dbReference>
<comment type="subcellular location">
    <subcellularLocation>
        <location evidence="1">Nucleus</location>
    </subcellularLocation>
</comment>
<evidence type="ECO:0000313" key="5">
    <source>
        <dbReference type="EMBL" id="PWN89141.1"/>
    </source>
</evidence>
<evidence type="ECO:0000313" key="6">
    <source>
        <dbReference type="Proteomes" id="UP000245768"/>
    </source>
</evidence>
<dbReference type="OrthoDB" id="337750at2759"/>
<proteinExistence type="inferred from homology"/>
<gene>
    <name evidence="5" type="ORF">FA10DRAFT_302513</name>
</gene>
<dbReference type="GO" id="GO:0000723">
    <property type="term" value="P:telomere maintenance"/>
    <property type="evidence" value="ECO:0007669"/>
    <property type="project" value="TreeGrafter"/>
</dbReference>
<evidence type="ECO:0000256" key="3">
    <source>
        <dbReference type="ARBA" id="ARBA00023242"/>
    </source>
</evidence>